<evidence type="ECO:0000313" key="2">
    <source>
        <dbReference type="EMBL" id="KAJ4826851.1"/>
    </source>
</evidence>
<feature type="compositionally biased region" description="Polar residues" evidence="1">
    <location>
        <begin position="91"/>
        <end position="105"/>
    </location>
</feature>
<dbReference type="OrthoDB" id="1588050at2759"/>
<feature type="compositionally biased region" description="Polar residues" evidence="1">
    <location>
        <begin position="114"/>
        <end position="132"/>
    </location>
</feature>
<accession>A0A9Q0FAL0</accession>
<comment type="caution">
    <text evidence="2">The sequence shown here is derived from an EMBL/GenBank/DDBJ whole genome shotgun (WGS) entry which is preliminary data.</text>
</comment>
<reference evidence="2" key="1">
    <citation type="submission" date="2022-02" db="EMBL/GenBank/DDBJ databases">
        <authorList>
            <person name="Henning P.M."/>
            <person name="McCubbin A.G."/>
            <person name="Shore J.S."/>
        </authorList>
    </citation>
    <scope>NUCLEOTIDE SEQUENCE</scope>
    <source>
        <strain evidence="2">F60SS</strain>
        <tissue evidence="2">Leaves</tissue>
    </source>
</reference>
<dbReference type="AlphaFoldDB" id="A0A9Q0FAL0"/>
<dbReference type="PANTHER" id="PTHR36746">
    <property type="entry name" value="BNAC04G51760D PROTEIN"/>
    <property type="match status" value="1"/>
</dbReference>
<dbReference type="Gene3D" id="3.40.50.10490">
    <property type="entry name" value="Glucose-6-phosphate isomerase like protein, domain 1"/>
    <property type="match status" value="1"/>
</dbReference>
<keyword evidence="3" id="KW-1185">Reference proteome</keyword>
<reference evidence="2" key="2">
    <citation type="journal article" date="2023" name="Plants (Basel)">
        <title>Annotation of the Turnera subulata (Passifloraceae) Draft Genome Reveals the S-Locus Evolved after the Divergence of Turneroideae from Passifloroideae in a Stepwise Manner.</title>
        <authorList>
            <person name="Henning P.M."/>
            <person name="Roalson E.H."/>
            <person name="Mir W."/>
            <person name="McCubbin A.G."/>
            <person name="Shore J.S."/>
        </authorList>
    </citation>
    <scope>NUCLEOTIDE SEQUENCE</scope>
    <source>
        <strain evidence="2">F60SS</strain>
    </source>
</reference>
<evidence type="ECO:0000256" key="1">
    <source>
        <dbReference type="SAM" id="MobiDB-lite"/>
    </source>
</evidence>
<gene>
    <name evidence="2" type="ORF">Tsubulata_047393</name>
</gene>
<protein>
    <submittedName>
        <fullName evidence="2">Uncharacterized protein</fullName>
    </submittedName>
</protein>
<sequence>MYRAVTVCPALQAIRRISPGSKPASPAKNPSPPTHPGKTTIHIQPNQDSLKHHKSSDGTKTHHTPNSREAPAMIPISFDYSIHSPLKKEPQSASPHLSSQQNGQVTPRGKPKATPTTNNLGVHNPGQGTKVVTEQKKSGMHIEERFTDYIHRAKIKIRTTSNVGDKKKYSGNERFTDYIRRAGAKIRTTTRSTDNILSGVGWELNDSCSFQLKIHSSPPPLPPPTSSSSPASFLLLLLLFPRLLLLLLVPIRFQQNPFPSLSPFTLLPQKTINGKSQTINGKTTTPSPGTIFFSGVGKSGFVANKLSQTLTSLSIRSSFSPSTPSTATSAPSPPSTSSSSASPEALRSSSALSPTSWPRAPTSSYLLSLDWWFSVGKWLDGGGGGCEEEEVGGGLCGGEEARRVLWLWGRRNRGSARRLGWLAAGGP</sequence>
<dbReference type="EMBL" id="JAKUCV010006567">
    <property type="protein sequence ID" value="KAJ4826851.1"/>
    <property type="molecule type" value="Genomic_DNA"/>
</dbReference>
<feature type="region of interest" description="Disordered" evidence="1">
    <location>
        <begin position="16"/>
        <end position="72"/>
    </location>
</feature>
<dbReference type="PANTHER" id="PTHR36746:SF3">
    <property type="entry name" value="DUF4005 DOMAIN-CONTAINING PROTEIN"/>
    <property type="match status" value="1"/>
</dbReference>
<proteinExistence type="predicted"/>
<feature type="compositionally biased region" description="Low complexity" evidence="1">
    <location>
        <begin position="316"/>
        <end position="354"/>
    </location>
</feature>
<dbReference type="Proteomes" id="UP001141552">
    <property type="component" value="Unassembled WGS sequence"/>
</dbReference>
<evidence type="ECO:0000313" key="3">
    <source>
        <dbReference type="Proteomes" id="UP001141552"/>
    </source>
</evidence>
<feature type="compositionally biased region" description="Low complexity" evidence="1">
    <location>
        <begin position="18"/>
        <end position="28"/>
    </location>
</feature>
<feature type="region of interest" description="Disordered" evidence="1">
    <location>
        <begin position="86"/>
        <end position="138"/>
    </location>
</feature>
<name>A0A9Q0FAL0_9ROSI</name>
<organism evidence="2 3">
    <name type="scientific">Turnera subulata</name>
    <dbReference type="NCBI Taxonomy" id="218843"/>
    <lineage>
        <taxon>Eukaryota</taxon>
        <taxon>Viridiplantae</taxon>
        <taxon>Streptophyta</taxon>
        <taxon>Embryophyta</taxon>
        <taxon>Tracheophyta</taxon>
        <taxon>Spermatophyta</taxon>
        <taxon>Magnoliopsida</taxon>
        <taxon>eudicotyledons</taxon>
        <taxon>Gunneridae</taxon>
        <taxon>Pentapetalae</taxon>
        <taxon>rosids</taxon>
        <taxon>fabids</taxon>
        <taxon>Malpighiales</taxon>
        <taxon>Passifloraceae</taxon>
        <taxon>Turnera</taxon>
    </lineage>
</organism>
<feature type="region of interest" description="Disordered" evidence="1">
    <location>
        <begin position="316"/>
        <end position="359"/>
    </location>
</feature>